<dbReference type="OrthoDB" id="5243443at2759"/>
<feature type="region of interest" description="Disordered" evidence="1">
    <location>
        <begin position="425"/>
        <end position="446"/>
    </location>
</feature>
<comment type="caution">
    <text evidence="2">The sequence shown here is derived from an EMBL/GenBank/DDBJ whole genome shotgun (WGS) entry which is preliminary data.</text>
</comment>
<evidence type="ECO:0000313" key="2">
    <source>
        <dbReference type="EMBL" id="ROW04293.1"/>
    </source>
</evidence>
<feature type="region of interest" description="Disordered" evidence="1">
    <location>
        <begin position="35"/>
        <end position="57"/>
    </location>
</feature>
<proteinExistence type="predicted"/>
<dbReference type="EMBL" id="LJZO01000002">
    <property type="protein sequence ID" value="ROW04293.1"/>
    <property type="molecule type" value="Genomic_DNA"/>
</dbReference>
<feature type="compositionally biased region" description="Basic and acidic residues" evidence="1">
    <location>
        <begin position="275"/>
        <end position="293"/>
    </location>
</feature>
<sequence length="446" mass="50421">MLVLLLRATYVQRTKLRSSNATRQLRTLADELTQIDKSGEPDGTQKSQPVGSVNDMPLDHGIRPYAELGNAGEAPMSGYLQAYRPLSDGVFEGSDNDVVYYEHNEEQNFVLLETMSYYNNYAPNEGTQIESQRRDHFDPGFMDGDDPVEVDTVCGIRQHGPSCHRNLNGMLDEALREDVEGLQSKSPNPDDMVDDEGLFIDGLSCPSDQEEEHLRHHIALDEVHEVNLAADTSRYVARFHDVYDDEMYYNQEERPTHIRSFGDDFDDYDATDLAPEHASFHGNSDDYSDHIEDQGQVEGGLDEYPDEDCRFLASEDHTQGELYDYDQVMHSVSGADVETCGSHNDRSIGHIYDYQTDGIYTPEYASHFGQVEDAAVEETATYARFERYSHGWDRVPRNYLHPRVAHLMRSMGVEQDLVGMHPSLGDVSESGLHGRSSYWNRASGGH</sequence>
<gene>
    <name evidence="2" type="ORF">VSDG_01117</name>
</gene>
<keyword evidence="3" id="KW-1185">Reference proteome</keyword>
<dbReference type="AlphaFoldDB" id="A0A423WM56"/>
<feature type="region of interest" description="Disordered" evidence="1">
    <location>
        <begin position="275"/>
        <end position="300"/>
    </location>
</feature>
<evidence type="ECO:0000313" key="3">
    <source>
        <dbReference type="Proteomes" id="UP000284375"/>
    </source>
</evidence>
<name>A0A423WM56_CYTCH</name>
<protein>
    <submittedName>
        <fullName evidence="2">Uncharacterized protein</fullName>
    </submittedName>
</protein>
<organism evidence="2 3">
    <name type="scientific">Cytospora chrysosperma</name>
    <name type="common">Cytospora canker fungus</name>
    <name type="synonym">Sphaeria chrysosperma</name>
    <dbReference type="NCBI Taxonomy" id="252740"/>
    <lineage>
        <taxon>Eukaryota</taxon>
        <taxon>Fungi</taxon>
        <taxon>Dikarya</taxon>
        <taxon>Ascomycota</taxon>
        <taxon>Pezizomycotina</taxon>
        <taxon>Sordariomycetes</taxon>
        <taxon>Sordariomycetidae</taxon>
        <taxon>Diaporthales</taxon>
        <taxon>Cytosporaceae</taxon>
        <taxon>Cytospora</taxon>
    </lineage>
</organism>
<dbReference type="STRING" id="252740.A0A423WM56"/>
<evidence type="ECO:0000256" key="1">
    <source>
        <dbReference type="SAM" id="MobiDB-lite"/>
    </source>
</evidence>
<dbReference type="Proteomes" id="UP000284375">
    <property type="component" value="Unassembled WGS sequence"/>
</dbReference>
<accession>A0A423WM56</accession>
<reference evidence="2 3" key="1">
    <citation type="submission" date="2015-09" db="EMBL/GenBank/DDBJ databases">
        <title>Host preference determinants of Valsa canker pathogens revealed by comparative genomics.</title>
        <authorList>
            <person name="Yin Z."/>
            <person name="Huang L."/>
        </authorList>
    </citation>
    <scope>NUCLEOTIDE SEQUENCE [LARGE SCALE GENOMIC DNA]</scope>
    <source>
        <strain evidence="2 3">YSFL</strain>
    </source>
</reference>